<evidence type="ECO:0000313" key="2">
    <source>
        <dbReference type="Proteomes" id="UP001642483"/>
    </source>
</evidence>
<dbReference type="Proteomes" id="UP001642483">
    <property type="component" value="Unassembled WGS sequence"/>
</dbReference>
<sequence>MQDKIKKLVLFDVDGTLIAHNPNWNEAALDALSEGFSVTLTNREVPENIGTAIGVAIEVLKANGITEMICENYKENIEKSVAAFQRIVKEGVENGSLVWMALPNAKNILKILSQRSDVKLALLTANPRDVTMMKLKSAGIDPRYFMDDNSDELCGAFGCEHESRSSLINIAMKRCSKEQKIGHPISVDAVFIGDTPHDVNCAHDNNIPCVAVTTGVYVKTDLHLADYILEDGFENLTESIEAILRTLTKTIPQTSLAVEKKIRCLMV</sequence>
<dbReference type="PANTHER" id="PTHR43434:SF1">
    <property type="entry name" value="PHOSPHOGLYCOLATE PHOSPHATASE"/>
    <property type="match status" value="1"/>
</dbReference>
<keyword evidence="2" id="KW-1185">Reference proteome</keyword>
<organism evidence="1 2">
    <name type="scientific">Clavelina lepadiformis</name>
    <name type="common">Light-bulb sea squirt</name>
    <name type="synonym">Ascidia lepadiformis</name>
    <dbReference type="NCBI Taxonomy" id="159417"/>
    <lineage>
        <taxon>Eukaryota</taxon>
        <taxon>Metazoa</taxon>
        <taxon>Chordata</taxon>
        <taxon>Tunicata</taxon>
        <taxon>Ascidiacea</taxon>
        <taxon>Aplousobranchia</taxon>
        <taxon>Clavelinidae</taxon>
        <taxon>Clavelina</taxon>
    </lineage>
</organism>
<dbReference type="Pfam" id="PF13419">
    <property type="entry name" value="HAD_2"/>
    <property type="match status" value="1"/>
</dbReference>
<gene>
    <name evidence="1" type="ORF">CVLEPA_LOCUS28205</name>
</gene>
<protein>
    <recommendedName>
        <fullName evidence="3">Phosphoglycolate phosphatase</fullName>
    </recommendedName>
</protein>
<dbReference type="EMBL" id="CAWYQH010000141">
    <property type="protein sequence ID" value="CAK8694877.1"/>
    <property type="molecule type" value="Genomic_DNA"/>
</dbReference>
<evidence type="ECO:0008006" key="3">
    <source>
        <dbReference type="Google" id="ProtNLM"/>
    </source>
</evidence>
<dbReference type="Gene3D" id="3.40.50.1000">
    <property type="entry name" value="HAD superfamily/HAD-like"/>
    <property type="match status" value="1"/>
</dbReference>
<dbReference type="InterPro" id="IPR023198">
    <property type="entry name" value="PGP-like_dom2"/>
</dbReference>
<name>A0ABP0GT95_CLALP</name>
<dbReference type="InterPro" id="IPR041492">
    <property type="entry name" value="HAD_2"/>
</dbReference>
<accession>A0ABP0GT95</accession>
<proteinExistence type="predicted"/>
<evidence type="ECO:0000313" key="1">
    <source>
        <dbReference type="EMBL" id="CAK8694877.1"/>
    </source>
</evidence>
<dbReference type="InterPro" id="IPR023214">
    <property type="entry name" value="HAD_sf"/>
</dbReference>
<dbReference type="Gene3D" id="1.10.150.240">
    <property type="entry name" value="Putative phosphatase, domain 2"/>
    <property type="match status" value="1"/>
</dbReference>
<dbReference type="InterPro" id="IPR050155">
    <property type="entry name" value="HAD-like_hydrolase_sf"/>
</dbReference>
<reference evidence="1 2" key="1">
    <citation type="submission" date="2024-02" db="EMBL/GenBank/DDBJ databases">
        <authorList>
            <person name="Daric V."/>
            <person name="Darras S."/>
        </authorList>
    </citation>
    <scope>NUCLEOTIDE SEQUENCE [LARGE SCALE GENOMIC DNA]</scope>
</reference>
<comment type="caution">
    <text evidence="1">The sequence shown here is derived from an EMBL/GenBank/DDBJ whole genome shotgun (WGS) entry which is preliminary data.</text>
</comment>
<dbReference type="PANTHER" id="PTHR43434">
    <property type="entry name" value="PHOSPHOGLYCOLATE PHOSPHATASE"/>
    <property type="match status" value="1"/>
</dbReference>
<dbReference type="InterPro" id="IPR036412">
    <property type="entry name" value="HAD-like_sf"/>
</dbReference>
<dbReference type="SUPFAM" id="SSF56784">
    <property type="entry name" value="HAD-like"/>
    <property type="match status" value="1"/>
</dbReference>